<gene>
    <name evidence="3" type="ORF">NYPRO_LOCUS25767</name>
</gene>
<dbReference type="InterPro" id="IPR000789">
    <property type="entry name" value="Cyclin-dep_kinase_reg-sub"/>
</dbReference>
<keyword evidence="4" id="KW-1185">Reference proteome</keyword>
<comment type="subunit">
    <text evidence="2">Forms a homohexamer that can probably bind six kinase subunits.</text>
</comment>
<sequence>MQTCSVLCPLLVPYCFHSPSGWPTSRPTNLNKYFDKHDKYWHVILPREFSKQVPKTYLMSKEKWRRPGVHESRLGSLHNS</sequence>
<evidence type="ECO:0000256" key="1">
    <source>
        <dbReference type="ARBA" id="ARBA00002449"/>
    </source>
</evidence>
<evidence type="ECO:0000313" key="3">
    <source>
        <dbReference type="EMBL" id="CAD7692975.1"/>
    </source>
</evidence>
<dbReference type="AlphaFoldDB" id="A0A811ZWI1"/>
<comment type="function">
    <text evidence="1">Binds to the catalytic subunit of the cyclin dependent kinases and is essential for their biological function.</text>
</comment>
<protein>
    <submittedName>
        <fullName evidence="3">(raccoon dog) hypothetical protein</fullName>
    </submittedName>
</protein>
<dbReference type="Pfam" id="PF01111">
    <property type="entry name" value="CKS"/>
    <property type="match status" value="1"/>
</dbReference>
<accession>A0A811ZWI1</accession>
<comment type="caution">
    <text evidence="3">The sequence shown here is derived from an EMBL/GenBank/DDBJ whole genome shotgun (WGS) entry which is preliminary data.</text>
</comment>
<evidence type="ECO:0000256" key="2">
    <source>
        <dbReference type="ARBA" id="ARBA00011253"/>
    </source>
</evidence>
<dbReference type="EMBL" id="CAJHUB010000776">
    <property type="protein sequence ID" value="CAD7692975.1"/>
    <property type="molecule type" value="Genomic_DNA"/>
</dbReference>
<reference evidence="3" key="1">
    <citation type="submission" date="2020-12" db="EMBL/GenBank/DDBJ databases">
        <authorList>
            <consortium name="Molecular Ecology Group"/>
        </authorList>
    </citation>
    <scope>NUCLEOTIDE SEQUENCE</scope>
    <source>
        <strain evidence="3">TBG_1078</strain>
    </source>
</reference>
<dbReference type="GO" id="GO:0016538">
    <property type="term" value="F:cyclin-dependent protein serine/threonine kinase regulator activity"/>
    <property type="evidence" value="ECO:0007669"/>
    <property type="project" value="InterPro"/>
</dbReference>
<organism evidence="3 4">
    <name type="scientific">Nyctereutes procyonoides</name>
    <name type="common">Raccoon dog</name>
    <name type="synonym">Canis procyonoides</name>
    <dbReference type="NCBI Taxonomy" id="34880"/>
    <lineage>
        <taxon>Eukaryota</taxon>
        <taxon>Metazoa</taxon>
        <taxon>Chordata</taxon>
        <taxon>Craniata</taxon>
        <taxon>Vertebrata</taxon>
        <taxon>Euteleostomi</taxon>
        <taxon>Mammalia</taxon>
        <taxon>Eutheria</taxon>
        <taxon>Laurasiatheria</taxon>
        <taxon>Carnivora</taxon>
        <taxon>Caniformia</taxon>
        <taxon>Canidae</taxon>
        <taxon>Nyctereutes</taxon>
    </lineage>
</organism>
<proteinExistence type="predicted"/>
<dbReference type="Gene3D" id="3.30.170.10">
    <property type="entry name" value="Cyclin-dependent kinase, regulatory subunit"/>
    <property type="match status" value="1"/>
</dbReference>
<dbReference type="InterPro" id="IPR036858">
    <property type="entry name" value="Cyclin-dep_kinase_reg-sub_sf"/>
</dbReference>
<evidence type="ECO:0000313" key="4">
    <source>
        <dbReference type="Proteomes" id="UP000645828"/>
    </source>
</evidence>
<dbReference type="SUPFAM" id="SSF55637">
    <property type="entry name" value="Cell cycle regulatory proteins"/>
    <property type="match status" value="1"/>
</dbReference>
<dbReference type="Proteomes" id="UP000645828">
    <property type="component" value="Unassembled WGS sequence"/>
</dbReference>
<name>A0A811ZWI1_NYCPR</name>